<dbReference type="SMART" id="SM01117">
    <property type="entry name" value="Cyt-b5"/>
    <property type="match status" value="1"/>
</dbReference>
<protein>
    <recommendedName>
        <fullName evidence="9">Cytochrome b5 heme-binding domain-containing protein</fullName>
    </recommendedName>
</protein>
<feature type="transmembrane region" description="Helical" evidence="8">
    <location>
        <begin position="115"/>
        <end position="136"/>
    </location>
</feature>
<dbReference type="InterPro" id="IPR001199">
    <property type="entry name" value="Cyt_B5-like_heme/steroid-bd"/>
</dbReference>
<comment type="subcellular location">
    <subcellularLocation>
        <location evidence="1">Membrane</location>
    </subcellularLocation>
</comment>
<gene>
    <name evidence="10" type="ORF">CANVERA_P3551</name>
</gene>
<evidence type="ECO:0000256" key="1">
    <source>
        <dbReference type="ARBA" id="ARBA00004370"/>
    </source>
</evidence>
<dbReference type="OrthoDB" id="260519at2759"/>
<keyword evidence="6 8" id="KW-0472">Membrane</keyword>
<dbReference type="GO" id="GO:0020037">
    <property type="term" value="F:heme binding"/>
    <property type="evidence" value="ECO:0007669"/>
    <property type="project" value="TreeGrafter"/>
</dbReference>
<evidence type="ECO:0000256" key="6">
    <source>
        <dbReference type="ARBA" id="ARBA00023136"/>
    </source>
</evidence>
<dbReference type="PRINTS" id="PR00363">
    <property type="entry name" value="CYTOCHROMEB5"/>
</dbReference>
<evidence type="ECO:0000256" key="3">
    <source>
        <dbReference type="ARBA" id="ARBA00022692"/>
    </source>
</evidence>
<keyword evidence="5" id="KW-0408">Iron</keyword>
<keyword evidence="3 8" id="KW-0812">Transmembrane</keyword>
<keyword evidence="2" id="KW-0349">Heme</keyword>
<dbReference type="SUPFAM" id="SSF55856">
    <property type="entry name" value="Cytochrome b5-like heme/steroid binding domain"/>
    <property type="match status" value="1"/>
</dbReference>
<evidence type="ECO:0000256" key="8">
    <source>
        <dbReference type="SAM" id="Phobius"/>
    </source>
</evidence>
<name>A0A9W4TXU2_9ASCO</name>
<dbReference type="FunFam" id="3.10.120.10:FF:000002">
    <property type="entry name" value="Cytochrome b5 type B"/>
    <property type="match status" value="1"/>
</dbReference>
<reference evidence="10" key="1">
    <citation type="submission" date="2022-12" db="EMBL/GenBank/DDBJ databases">
        <authorList>
            <person name="Brejova B."/>
        </authorList>
    </citation>
    <scope>NUCLEOTIDE SEQUENCE</scope>
</reference>
<dbReference type="EMBL" id="CANTUO010000003">
    <property type="protein sequence ID" value="CAI5759042.1"/>
    <property type="molecule type" value="Genomic_DNA"/>
</dbReference>
<dbReference type="InterPro" id="IPR036400">
    <property type="entry name" value="Cyt_B5-like_heme/steroid_sf"/>
</dbReference>
<comment type="similarity">
    <text evidence="7">Belongs to the cytochrome b5 family.</text>
</comment>
<accession>A0A9W4TXU2</accession>
<evidence type="ECO:0000256" key="2">
    <source>
        <dbReference type="ARBA" id="ARBA00022617"/>
    </source>
</evidence>
<dbReference type="Pfam" id="PF00173">
    <property type="entry name" value="Cyt-b5"/>
    <property type="match status" value="1"/>
</dbReference>
<dbReference type="Gene3D" id="3.10.120.10">
    <property type="entry name" value="Cytochrome b5-like heme/steroid binding domain"/>
    <property type="match status" value="1"/>
</dbReference>
<evidence type="ECO:0000313" key="11">
    <source>
        <dbReference type="Proteomes" id="UP001152885"/>
    </source>
</evidence>
<dbReference type="PANTHER" id="PTHR19359:SF95">
    <property type="entry name" value="CYTOCHROME B5 TYPE B"/>
    <property type="match status" value="1"/>
</dbReference>
<keyword evidence="4" id="KW-0479">Metal-binding</keyword>
<dbReference type="Proteomes" id="UP001152885">
    <property type="component" value="Unassembled WGS sequence"/>
</dbReference>
<organism evidence="10 11">
    <name type="scientific">Candida verbasci</name>
    <dbReference type="NCBI Taxonomy" id="1227364"/>
    <lineage>
        <taxon>Eukaryota</taxon>
        <taxon>Fungi</taxon>
        <taxon>Dikarya</taxon>
        <taxon>Ascomycota</taxon>
        <taxon>Saccharomycotina</taxon>
        <taxon>Pichiomycetes</taxon>
        <taxon>Debaryomycetaceae</taxon>
        <taxon>Candida/Lodderomyces clade</taxon>
        <taxon>Candida</taxon>
    </lineage>
</organism>
<feature type="domain" description="Cytochrome b5 heme-binding" evidence="9">
    <location>
        <begin position="6"/>
        <end position="82"/>
    </location>
</feature>
<keyword evidence="8" id="KW-1133">Transmembrane helix</keyword>
<comment type="caution">
    <text evidence="10">The sequence shown here is derived from an EMBL/GenBank/DDBJ whole genome shotgun (WGS) entry which is preliminary data.</text>
</comment>
<evidence type="ECO:0000259" key="9">
    <source>
        <dbReference type="PROSITE" id="PS50255"/>
    </source>
</evidence>
<dbReference type="GO" id="GO:0046872">
    <property type="term" value="F:metal ion binding"/>
    <property type="evidence" value="ECO:0007669"/>
    <property type="project" value="UniProtKB-KW"/>
</dbReference>
<proteinExistence type="inferred from homology"/>
<evidence type="ECO:0000256" key="5">
    <source>
        <dbReference type="ARBA" id="ARBA00023004"/>
    </source>
</evidence>
<sequence length="141" mass="16056">MAAIPLRIITLNEVQKHNKPTDLWMIIHDKVYDVTKFCHQHPGGVEVLIDCGGQDATEAFRDVGHSDYALTMLNPYILGEINNNKPSETKSFDDVKNNNKEEGTKMGLLLPRFSIYHINIFIIILLIICIIIIQLIKWGNL</sequence>
<dbReference type="PANTHER" id="PTHR19359">
    <property type="entry name" value="CYTOCHROME B5"/>
    <property type="match status" value="1"/>
</dbReference>
<dbReference type="GO" id="GO:0016020">
    <property type="term" value="C:membrane"/>
    <property type="evidence" value="ECO:0007669"/>
    <property type="project" value="UniProtKB-SubCell"/>
</dbReference>
<evidence type="ECO:0000313" key="10">
    <source>
        <dbReference type="EMBL" id="CAI5759042.1"/>
    </source>
</evidence>
<dbReference type="PROSITE" id="PS50255">
    <property type="entry name" value="CYTOCHROME_B5_2"/>
    <property type="match status" value="1"/>
</dbReference>
<dbReference type="AlphaFoldDB" id="A0A9W4TXU2"/>
<evidence type="ECO:0000256" key="4">
    <source>
        <dbReference type="ARBA" id="ARBA00022723"/>
    </source>
</evidence>
<keyword evidence="11" id="KW-1185">Reference proteome</keyword>
<dbReference type="InterPro" id="IPR050668">
    <property type="entry name" value="Cytochrome_b5"/>
</dbReference>
<evidence type="ECO:0000256" key="7">
    <source>
        <dbReference type="ARBA" id="ARBA00038168"/>
    </source>
</evidence>